<name>W1JCY8_9GAMM</name>
<sequence>MPDPLQYAVRKYPYDHLSVKTIVFYKNTTYKTRNMFEINPVKNHIQNLSERTAVLRGYL</sequence>
<reference evidence="1 2" key="1">
    <citation type="submission" date="2013-11" db="EMBL/GenBank/DDBJ databases">
        <title>Draft genome sequence and annotation of the entomopathogenic bacterium, Xenorhabdus cabanillasi strain JM26.</title>
        <authorList>
            <person name="Gualtieri M."/>
            <person name="Ogier J.C."/>
            <person name="Pages S."/>
            <person name="Givaudan A."/>
            <person name="Gaudriault S."/>
        </authorList>
    </citation>
    <scope>NUCLEOTIDE SEQUENCE [LARGE SCALE GENOMIC DNA]</scope>
    <source>
        <strain evidence="1 2">JM26</strain>
    </source>
</reference>
<accession>W1JCY8</accession>
<dbReference type="Proteomes" id="UP000019197">
    <property type="component" value="Unassembled WGS sequence"/>
</dbReference>
<dbReference type="EMBL" id="CBXE010000495">
    <property type="protein sequence ID" value="CDL87845.1"/>
    <property type="molecule type" value="Genomic_DNA"/>
</dbReference>
<protein>
    <submittedName>
        <fullName evidence="1">Uncharacterized protein</fullName>
    </submittedName>
</protein>
<evidence type="ECO:0000313" key="2">
    <source>
        <dbReference type="Proteomes" id="UP000019197"/>
    </source>
</evidence>
<organism evidence="1 2">
    <name type="scientific">Xenorhabdus cabanillasii JM26</name>
    <dbReference type="NCBI Taxonomy" id="1427517"/>
    <lineage>
        <taxon>Bacteria</taxon>
        <taxon>Pseudomonadati</taxon>
        <taxon>Pseudomonadota</taxon>
        <taxon>Gammaproteobacteria</taxon>
        <taxon>Enterobacterales</taxon>
        <taxon>Morganellaceae</taxon>
        <taxon>Xenorhabdus</taxon>
    </lineage>
</organism>
<evidence type="ECO:0000313" key="1">
    <source>
        <dbReference type="EMBL" id="CDL87845.1"/>
    </source>
</evidence>
<comment type="caution">
    <text evidence="1">The sequence shown here is derived from an EMBL/GenBank/DDBJ whole genome shotgun (WGS) entry which is preliminary data.</text>
</comment>
<dbReference type="AlphaFoldDB" id="W1JCY8"/>
<proteinExistence type="predicted"/>
<gene>
    <name evidence="1" type="ORF">XCR1_980080</name>
</gene>